<proteinExistence type="predicted"/>
<dbReference type="Proteomes" id="UP000664859">
    <property type="component" value="Unassembled WGS sequence"/>
</dbReference>
<keyword evidence="3 5" id="KW-0808">Transferase</keyword>
<evidence type="ECO:0000256" key="3">
    <source>
        <dbReference type="ARBA" id="ARBA00022679"/>
    </source>
</evidence>
<evidence type="ECO:0000256" key="4">
    <source>
        <dbReference type="ARBA" id="ARBA00022691"/>
    </source>
</evidence>
<dbReference type="GO" id="GO:0032259">
    <property type="term" value="P:methylation"/>
    <property type="evidence" value="ECO:0007669"/>
    <property type="project" value="UniProtKB-KW"/>
</dbReference>
<dbReference type="CDD" id="cd02440">
    <property type="entry name" value="AdoMet_MTases"/>
    <property type="match status" value="1"/>
</dbReference>
<comment type="caution">
    <text evidence="5">The sequence shown here is derived from an EMBL/GenBank/DDBJ whole genome shotgun (WGS) entry which is preliminary data.</text>
</comment>
<gene>
    <name evidence="5" type="ORF">JKP88DRAFT_186909</name>
</gene>
<dbReference type="EMBL" id="JAFCMP010000335">
    <property type="protein sequence ID" value="KAG5181164.1"/>
    <property type="molecule type" value="Genomic_DNA"/>
</dbReference>
<reference evidence="5" key="1">
    <citation type="submission" date="2021-02" db="EMBL/GenBank/DDBJ databases">
        <title>First Annotated Genome of the Yellow-green Alga Tribonema minus.</title>
        <authorList>
            <person name="Mahan K.M."/>
        </authorList>
    </citation>
    <scope>NUCLEOTIDE SEQUENCE</scope>
    <source>
        <strain evidence="5">UTEX B ZZ1240</strain>
    </source>
</reference>
<evidence type="ECO:0000313" key="5">
    <source>
        <dbReference type="EMBL" id="KAG5181164.1"/>
    </source>
</evidence>
<dbReference type="Pfam" id="PF05724">
    <property type="entry name" value="TPMT"/>
    <property type="match status" value="1"/>
</dbReference>
<dbReference type="InterPro" id="IPR008854">
    <property type="entry name" value="TPMT"/>
</dbReference>
<name>A0A836CD04_9STRA</name>
<dbReference type="PANTHER" id="PTHR32183">
    <property type="match status" value="1"/>
</dbReference>
<evidence type="ECO:0000313" key="6">
    <source>
        <dbReference type="Proteomes" id="UP000664859"/>
    </source>
</evidence>
<dbReference type="AlphaFoldDB" id="A0A836CD04"/>
<dbReference type="GO" id="GO:0008757">
    <property type="term" value="F:S-adenosylmethionine-dependent methyltransferase activity"/>
    <property type="evidence" value="ECO:0007669"/>
    <property type="project" value="InterPro"/>
</dbReference>
<dbReference type="InterPro" id="IPR029063">
    <property type="entry name" value="SAM-dependent_MTases_sf"/>
</dbReference>
<dbReference type="Gene3D" id="3.40.50.150">
    <property type="entry name" value="Vaccinia Virus protein VP39"/>
    <property type="match status" value="1"/>
</dbReference>
<dbReference type="PANTHER" id="PTHR32183:SF6">
    <property type="entry name" value="CYSTEINE SULFINATE DESULFINASE_CYSTEINE DESULFURASE AND RELATED ENZYMES"/>
    <property type="match status" value="1"/>
</dbReference>
<sequence length="223" mass="23795">MPAEQDQSTPQQEQGHPRWENIWAAGLKKGDAFDTGRVSPALQQLLDAQALPKGRALVPGCGRGYDAIAFGAAGYDATGLDLSKTGIQAATALLAETEPKPAGPVQFVVGNFFEFGGDGSGGRFDVILDYTFLCALDPSIRQQWAQRMAALLAPGGELVTLIFPIGKPLSEGGPPFGVTLDLLTELLTPVGLEAVEELKMLPDELCHPTREKRTGLGRWRLKA</sequence>
<organism evidence="5 6">
    <name type="scientific">Tribonema minus</name>
    <dbReference type="NCBI Taxonomy" id="303371"/>
    <lineage>
        <taxon>Eukaryota</taxon>
        <taxon>Sar</taxon>
        <taxon>Stramenopiles</taxon>
        <taxon>Ochrophyta</taxon>
        <taxon>PX clade</taxon>
        <taxon>Xanthophyceae</taxon>
        <taxon>Tribonematales</taxon>
        <taxon>Tribonemataceae</taxon>
        <taxon>Tribonema</taxon>
    </lineage>
</organism>
<evidence type="ECO:0000256" key="2">
    <source>
        <dbReference type="ARBA" id="ARBA00022603"/>
    </source>
</evidence>
<keyword evidence="6" id="KW-1185">Reference proteome</keyword>
<keyword evidence="1" id="KW-0597">Phosphoprotein</keyword>
<evidence type="ECO:0000256" key="1">
    <source>
        <dbReference type="ARBA" id="ARBA00022553"/>
    </source>
</evidence>
<dbReference type="OrthoDB" id="276151at2759"/>
<protein>
    <submittedName>
        <fullName evidence="5">S-adenosyl-L-methionine-dependent methyltransferase</fullName>
    </submittedName>
</protein>
<keyword evidence="4" id="KW-0949">S-adenosyl-L-methionine</keyword>
<dbReference type="SUPFAM" id="SSF53335">
    <property type="entry name" value="S-adenosyl-L-methionine-dependent methyltransferases"/>
    <property type="match status" value="1"/>
</dbReference>
<keyword evidence="2 5" id="KW-0489">Methyltransferase</keyword>
<dbReference type="PROSITE" id="PS51585">
    <property type="entry name" value="SAM_MT_TPMT"/>
    <property type="match status" value="1"/>
</dbReference>
<accession>A0A836CD04</accession>